<dbReference type="AlphaFoldDB" id="A0A2Z5QYJ0"/>
<proteinExistence type="predicted"/>
<sequence length="37" mass="3886">MKLLGKSLHLRSATDSFEGAGESIPAYCLLQALHAGV</sequence>
<dbReference type="Proteomes" id="UP000250241">
    <property type="component" value="Chromosome"/>
</dbReference>
<dbReference type="EMBL" id="AP017895">
    <property type="protein sequence ID" value="BAV87537.1"/>
    <property type="molecule type" value="Genomic_DNA"/>
</dbReference>
<keyword evidence="2" id="KW-1185">Reference proteome</keyword>
<name>A0A2Z5QYJ0_9MICC</name>
<accession>A0A2Z5QYJ0</accession>
<evidence type="ECO:0000313" key="1">
    <source>
        <dbReference type="EMBL" id="BAV87537.1"/>
    </source>
</evidence>
<reference evidence="1 2" key="1">
    <citation type="submission" date="2016-10" db="EMBL/GenBank/DDBJ databases">
        <title>Genome sequence of Rothia aeria strain JCM11412.</title>
        <authorList>
            <person name="Nambu T."/>
        </authorList>
    </citation>
    <scope>NUCLEOTIDE SEQUENCE [LARGE SCALE GENOMIC DNA]</scope>
    <source>
        <strain evidence="1 2">JCM 11412</strain>
    </source>
</reference>
<protein>
    <submittedName>
        <fullName evidence="1">Uncharacterized protein</fullName>
    </submittedName>
</protein>
<evidence type="ECO:0000313" key="2">
    <source>
        <dbReference type="Proteomes" id="UP000250241"/>
    </source>
</evidence>
<organism evidence="1 2">
    <name type="scientific">Rothia aeria</name>
    <dbReference type="NCBI Taxonomy" id="172042"/>
    <lineage>
        <taxon>Bacteria</taxon>
        <taxon>Bacillati</taxon>
        <taxon>Actinomycetota</taxon>
        <taxon>Actinomycetes</taxon>
        <taxon>Micrococcales</taxon>
        <taxon>Micrococcaceae</taxon>
        <taxon>Rothia</taxon>
    </lineage>
</organism>
<dbReference type="KEGG" id="raj:RA11412_1238"/>
<gene>
    <name evidence="1" type="ORF">RA11412_1238</name>
</gene>